<gene>
    <name evidence="11" type="primary">thiM</name>
    <name evidence="12" type="ORF">ABID49_000167</name>
</gene>
<keyword evidence="13" id="KW-1185">Reference proteome</keyword>
<dbReference type="PIRSF" id="PIRSF000513">
    <property type="entry name" value="Thz_kinase"/>
    <property type="match status" value="1"/>
</dbReference>
<organism evidence="12 13">
    <name type="scientific">Bhargavaea ullalensis</name>
    <dbReference type="NCBI Taxonomy" id="1265685"/>
    <lineage>
        <taxon>Bacteria</taxon>
        <taxon>Bacillati</taxon>
        <taxon>Bacillota</taxon>
        <taxon>Bacilli</taxon>
        <taxon>Bacillales</taxon>
        <taxon>Caryophanaceae</taxon>
        <taxon>Bhargavaea</taxon>
    </lineage>
</organism>
<evidence type="ECO:0000313" key="13">
    <source>
        <dbReference type="Proteomes" id="UP001549099"/>
    </source>
</evidence>
<comment type="similarity">
    <text evidence="11">Belongs to the Thz kinase family.</text>
</comment>
<name>A0ABV2G7N4_9BACL</name>
<dbReference type="NCBIfam" id="NF006830">
    <property type="entry name" value="PRK09355.1"/>
    <property type="match status" value="1"/>
</dbReference>
<comment type="pathway">
    <text evidence="3 11">Cofactor biosynthesis; thiamine diphosphate biosynthesis; 4-methyl-5-(2-phosphoethyl)-thiazole from 5-(2-hydroxyethyl)-4-methylthiazole: step 1/1.</text>
</comment>
<dbReference type="GO" id="GO:0004417">
    <property type="term" value="F:hydroxyethylthiazole kinase activity"/>
    <property type="evidence" value="ECO:0007669"/>
    <property type="project" value="UniProtKB-EC"/>
</dbReference>
<dbReference type="RefSeq" id="WP_354194344.1">
    <property type="nucleotide sequence ID" value="NZ_JBEPLW010000001.1"/>
</dbReference>
<comment type="caution">
    <text evidence="12">The sequence shown here is derived from an EMBL/GenBank/DDBJ whole genome shotgun (WGS) entry which is preliminary data.</text>
</comment>
<dbReference type="InterPro" id="IPR029056">
    <property type="entry name" value="Ribokinase-like"/>
</dbReference>
<comment type="catalytic activity">
    <reaction evidence="1 11">
        <text>5-(2-hydroxyethyl)-4-methylthiazole + ATP = 4-methyl-5-(2-phosphooxyethyl)-thiazole + ADP + H(+)</text>
        <dbReference type="Rhea" id="RHEA:24212"/>
        <dbReference type="ChEBI" id="CHEBI:15378"/>
        <dbReference type="ChEBI" id="CHEBI:17957"/>
        <dbReference type="ChEBI" id="CHEBI:30616"/>
        <dbReference type="ChEBI" id="CHEBI:58296"/>
        <dbReference type="ChEBI" id="CHEBI:456216"/>
        <dbReference type="EC" id="2.7.1.50"/>
    </reaction>
</comment>
<keyword evidence="6 11" id="KW-0547">Nucleotide-binding</keyword>
<dbReference type="SUPFAM" id="SSF53613">
    <property type="entry name" value="Ribokinase-like"/>
    <property type="match status" value="1"/>
</dbReference>
<dbReference type="Proteomes" id="UP001549099">
    <property type="component" value="Unassembled WGS sequence"/>
</dbReference>
<dbReference type="EC" id="2.7.1.50" evidence="11"/>
<keyword evidence="5 11" id="KW-0479">Metal-binding</keyword>
<feature type="binding site" evidence="11">
    <location>
        <position position="42"/>
    </location>
    <ligand>
        <name>substrate</name>
    </ligand>
</feature>
<evidence type="ECO:0000256" key="5">
    <source>
        <dbReference type="ARBA" id="ARBA00022723"/>
    </source>
</evidence>
<dbReference type="InterPro" id="IPR000417">
    <property type="entry name" value="Hyethyz_kinase"/>
</dbReference>
<dbReference type="CDD" id="cd01170">
    <property type="entry name" value="THZ_kinase"/>
    <property type="match status" value="1"/>
</dbReference>
<feature type="binding site" evidence="11">
    <location>
        <position position="191"/>
    </location>
    <ligand>
        <name>substrate</name>
    </ligand>
</feature>
<protein>
    <recommendedName>
        <fullName evidence="11">Hydroxyethylthiazole kinase</fullName>
        <ecNumber evidence="11">2.7.1.50</ecNumber>
    </recommendedName>
    <alternativeName>
        <fullName evidence="11">4-methyl-5-beta-hydroxyethylthiazole kinase</fullName>
        <shortName evidence="11">TH kinase</shortName>
        <shortName evidence="11">Thz kinase</shortName>
    </alternativeName>
</protein>
<dbReference type="Gene3D" id="3.40.1190.20">
    <property type="match status" value="1"/>
</dbReference>
<sequence>MSSGSFTDRVRAQRPLVHCITNIVVANFQANGLLALGASPVMADSPEEVGEMARAASCTVLNIGTLHSDSLHSMELAGKAAAGAGRPVVLDPVGAGATSFRREAVRRILGNLDVTLIRCNAGELAAIAAEDWQASGVDAGSGKMDVRAVAERTAREHGCLVAVTGKVDYVTDGMKTFRIEGGHELLSRVTGTGCLLSAVCGAFIAAAGDSKLEAVAEALKFYKTAGELAAAGVQGPGTFGTAFIDQLYLLEGVEAAAVAETREVRA</sequence>
<evidence type="ECO:0000256" key="11">
    <source>
        <dbReference type="HAMAP-Rule" id="MF_00228"/>
    </source>
</evidence>
<reference evidence="12 13" key="1">
    <citation type="submission" date="2024-06" db="EMBL/GenBank/DDBJ databases">
        <title>Genomic Encyclopedia of Type Strains, Phase IV (KMG-IV): sequencing the most valuable type-strain genomes for metagenomic binning, comparative biology and taxonomic classification.</title>
        <authorList>
            <person name="Goeker M."/>
        </authorList>
    </citation>
    <scope>NUCLEOTIDE SEQUENCE [LARGE SCALE GENOMIC DNA]</scope>
    <source>
        <strain evidence="12 13">DSM 26128</strain>
    </source>
</reference>
<evidence type="ECO:0000256" key="3">
    <source>
        <dbReference type="ARBA" id="ARBA00004868"/>
    </source>
</evidence>
<evidence type="ECO:0000313" key="12">
    <source>
        <dbReference type="EMBL" id="MET3574291.1"/>
    </source>
</evidence>
<evidence type="ECO:0000256" key="2">
    <source>
        <dbReference type="ARBA" id="ARBA00001946"/>
    </source>
</evidence>
<evidence type="ECO:0000256" key="1">
    <source>
        <dbReference type="ARBA" id="ARBA00001771"/>
    </source>
</evidence>
<evidence type="ECO:0000256" key="6">
    <source>
        <dbReference type="ARBA" id="ARBA00022741"/>
    </source>
</evidence>
<keyword evidence="7 11" id="KW-0418">Kinase</keyword>
<keyword evidence="8 11" id="KW-0067">ATP-binding</keyword>
<keyword evidence="10 11" id="KW-0784">Thiamine biosynthesis</keyword>
<dbReference type="HAMAP" id="MF_00228">
    <property type="entry name" value="Thz_kinase"/>
    <property type="match status" value="1"/>
</dbReference>
<evidence type="ECO:0000256" key="9">
    <source>
        <dbReference type="ARBA" id="ARBA00022842"/>
    </source>
</evidence>
<evidence type="ECO:0000256" key="10">
    <source>
        <dbReference type="ARBA" id="ARBA00022977"/>
    </source>
</evidence>
<proteinExistence type="inferred from homology"/>
<evidence type="ECO:0000256" key="8">
    <source>
        <dbReference type="ARBA" id="ARBA00022840"/>
    </source>
</evidence>
<evidence type="ECO:0000256" key="4">
    <source>
        <dbReference type="ARBA" id="ARBA00022679"/>
    </source>
</evidence>
<feature type="binding site" evidence="11">
    <location>
        <position position="118"/>
    </location>
    <ligand>
        <name>ATP</name>
        <dbReference type="ChEBI" id="CHEBI:30616"/>
    </ligand>
</feature>
<comment type="function">
    <text evidence="11">Catalyzes the phosphorylation of the hydroxyl group of 4-methyl-5-beta-hydroxyethylthiazole (THZ).</text>
</comment>
<accession>A0ABV2G7N4</accession>
<dbReference type="Pfam" id="PF02110">
    <property type="entry name" value="HK"/>
    <property type="match status" value="1"/>
</dbReference>
<comment type="cofactor">
    <cofactor evidence="2 11">
        <name>Mg(2+)</name>
        <dbReference type="ChEBI" id="CHEBI:18420"/>
    </cofactor>
</comment>
<dbReference type="NCBIfam" id="TIGR00694">
    <property type="entry name" value="thiM"/>
    <property type="match status" value="1"/>
</dbReference>
<evidence type="ECO:0000256" key="7">
    <source>
        <dbReference type="ARBA" id="ARBA00022777"/>
    </source>
</evidence>
<keyword evidence="9 11" id="KW-0460">Magnesium</keyword>
<dbReference type="EMBL" id="JBEPLW010000001">
    <property type="protein sequence ID" value="MET3574291.1"/>
    <property type="molecule type" value="Genomic_DNA"/>
</dbReference>
<dbReference type="PRINTS" id="PR01099">
    <property type="entry name" value="HYETHTZKNASE"/>
</dbReference>
<feature type="binding site" evidence="11">
    <location>
        <position position="164"/>
    </location>
    <ligand>
        <name>ATP</name>
        <dbReference type="ChEBI" id="CHEBI:30616"/>
    </ligand>
</feature>
<keyword evidence="4 11" id="KW-0808">Transferase</keyword>